<dbReference type="SUPFAM" id="SSF49899">
    <property type="entry name" value="Concanavalin A-like lectins/glucanases"/>
    <property type="match status" value="1"/>
</dbReference>
<dbReference type="RefSeq" id="WP_259531230.1">
    <property type="nucleotide sequence ID" value="NZ_JANLCK010000025.1"/>
</dbReference>
<protein>
    <submittedName>
        <fullName evidence="7">Cell wall-binding repeat-containing protein</fullName>
    </submittedName>
</protein>
<gene>
    <name evidence="7" type="ORF">N1028_19680</name>
</gene>
<dbReference type="InterPro" id="IPR050727">
    <property type="entry name" value="GH43_arabinanases"/>
</dbReference>
<dbReference type="InterPro" id="IPR006558">
    <property type="entry name" value="LamG-like"/>
</dbReference>
<feature type="non-terminal residue" evidence="7">
    <location>
        <position position="864"/>
    </location>
</feature>
<feature type="chain" id="PRO_5041204154" evidence="5">
    <location>
        <begin position="26"/>
        <end position="864"/>
    </location>
</feature>
<evidence type="ECO:0000313" key="7">
    <source>
        <dbReference type="EMBL" id="MCS5728123.1"/>
    </source>
</evidence>
<proteinExistence type="predicted"/>
<evidence type="ECO:0000256" key="2">
    <source>
        <dbReference type="ARBA" id="ARBA00022801"/>
    </source>
</evidence>
<evidence type="ECO:0000256" key="4">
    <source>
        <dbReference type="ARBA" id="ARBA00023295"/>
    </source>
</evidence>
<dbReference type="GO" id="GO:0016798">
    <property type="term" value="F:hydrolase activity, acting on glycosyl bonds"/>
    <property type="evidence" value="ECO:0007669"/>
    <property type="project" value="UniProtKB-KW"/>
</dbReference>
<evidence type="ECO:0000256" key="1">
    <source>
        <dbReference type="ARBA" id="ARBA00022729"/>
    </source>
</evidence>
<dbReference type="CDD" id="cd08983">
    <property type="entry name" value="GH43_Bt3655-like"/>
    <property type="match status" value="1"/>
</dbReference>
<comment type="caution">
    <text evidence="7">The sequence shown here is derived from an EMBL/GenBank/DDBJ whole genome shotgun (WGS) entry which is preliminary data.</text>
</comment>
<keyword evidence="8" id="KW-1185">Reference proteome</keyword>
<dbReference type="PANTHER" id="PTHR43301:SF3">
    <property type="entry name" value="ARABINAN ENDO-1,5-ALPHA-L-ARABINOSIDASE A-RELATED"/>
    <property type="match status" value="1"/>
</dbReference>
<evidence type="ECO:0000256" key="3">
    <source>
        <dbReference type="ARBA" id="ARBA00023157"/>
    </source>
</evidence>
<accession>A0AA42BX41</accession>
<keyword evidence="2" id="KW-0378">Hydrolase</keyword>
<dbReference type="Gene3D" id="2.115.10.20">
    <property type="entry name" value="Glycosyl hydrolase domain, family 43"/>
    <property type="match status" value="1"/>
</dbReference>
<feature type="signal peptide" evidence="5">
    <location>
        <begin position="1"/>
        <end position="25"/>
    </location>
</feature>
<feature type="domain" description="LamG-like jellyroll fold" evidence="6">
    <location>
        <begin position="112"/>
        <end position="249"/>
    </location>
</feature>
<keyword evidence="1 5" id="KW-0732">Signal</keyword>
<sequence length="864" mass="89190">MAVSAAAATVMVVGLGAVAIAPATAAVPGAGAPAAAAPAPADGLVAEYLFSQSTGATVENTATGDGAVGDATVVNASDALWTGDSLRFAGGSKTSATANWVELPDDVLTGATSATVTTEVRIDAAMKSQFNFLWNIGNDATQQYWFSSVRDNPRTAITTTGGGGEVNARAGAGLDADRWYSLTSVIDGAAGTISYYIDGVRVAQGATALTPASITDQSLNTIGRSPWPDPVFQGEVSAFRVYDRVLSADEVQAVSETDAVAHEASFAAAAQGILDGLEPVVVSDSSTTLPDAGGAVRWTSSLAGVTIADDGVSLTAEQPAAGEPALTGTLTATAAVRGVEASEEIGVTVLPAATATDDYGYLMVHFIEDSEGYAEKIYLDVSRGDDPEQWDPLNGGEPILASDLGTTGVRDPYLTYNPETETYYIIATDLRVFGGDAGSGACTTWCHWTRNASTKLNIWESKDLVTWGDLRQIDVAAGPTGAPAAELGMAWAPEATWVDDYYADGRGAFVVYWSSTVFPASDPQQQGPSYSRVLYGATPDFTQASYEYGGVFVDNGGDAIDTTMIQDGGTTYRITKDNAFGDGIYMESTDDTRWWEPGTTWSTLQTQIGAVWSGGNPGGVEGPAVFKSHSEERWYLYVDVIPSTGYRPMETTDLSAGWNQLTGGGFFMAPSTKHGGIVSLTKAQYDTVRAADATAAVQSELGPVSVEEGSSADALVAALPATAEVELAHGRGTSELPVAWDVSAADLTAPGEYTVSGTVRSIGANLNQWVGAGGSTAYDAPEKQLFSSTAIEVTATVTVTAVEPEPGVAVDRIAGADRYEVAVNTSKAGFPDGSSTVYVASGAVFPDALSAAPAATVAGAPILL</sequence>
<evidence type="ECO:0000259" key="6">
    <source>
        <dbReference type="SMART" id="SM00560"/>
    </source>
</evidence>
<dbReference type="SUPFAM" id="SSF75005">
    <property type="entry name" value="Arabinanase/levansucrase/invertase"/>
    <property type="match status" value="1"/>
</dbReference>
<keyword evidence="4" id="KW-0326">Glycosidase</keyword>
<reference evidence="7" key="1">
    <citation type="submission" date="2022-08" db="EMBL/GenBank/DDBJ databases">
        <authorList>
            <person name="Deng Y."/>
            <person name="Han X.-F."/>
            <person name="Zhang Y.-Q."/>
        </authorList>
    </citation>
    <scope>NUCLEOTIDE SEQUENCE</scope>
    <source>
        <strain evidence="7">CPCC 203407</strain>
    </source>
</reference>
<keyword evidence="3" id="KW-1015">Disulfide bond</keyword>
<dbReference type="InterPro" id="IPR023296">
    <property type="entry name" value="Glyco_hydro_beta-prop_sf"/>
</dbReference>
<evidence type="ECO:0000313" key="8">
    <source>
        <dbReference type="Proteomes" id="UP001165587"/>
    </source>
</evidence>
<dbReference type="AlphaFoldDB" id="A0AA42BX41"/>
<dbReference type="EMBL" id="JANLCK010000025">
    <property type="protein sequence ID" value="MCS5728123.1"/>
    <property type="molecule type" value="Genomic_DNA"/>
</dbReference>
<dbReference type="SMART" id="SM00560">
    <property type="entry name" value="LamGL"/>
    <property type="match status" value="1"/>
</dbReference>
<name>A0AA42BX41_9MICO</name>
<dbReference type="InterPro" id="IPR011081">
    <property type="entry name" value="Big_4"/>
</dbReference>
<dbReference type="InterPro" id="IPR007253">
    <property type="entry name" value="Cell_wall-bd_2"/>
</dbReference>
<dbReference type="Proteomes" id="UP001165587">
    <property type="component" value="Unassembled WGS sequence"/>
</dbReference>
<dbReference type="Gene3D" id="2.60.120.200">
    <property type="match status" value="1"/>
</dbReference>
<dbReference type="Pfam" id="PF07532">
    <property type="entry name" value="Big_4"/>
    <property type="match status" value="1"/>
</dbReference>
<dbReference type="Pfam" id="PF13385">
    <property type="entry name" value="Laminin_G_3"/>
    <property type="match status" value="1"/>
</dbReference>
<dbReference type="InterPro" id="IPR013320">
    <property type="entry name" value="ConA-like_dom_sf"/>
</dbReference>
<organism evidence="7 8">
    <name type="scientific">Herbiconiux oxytropis</name>
    <dbReference type="NCBI Taxonomy" id="2970915"/>
    <lineage>
        <taxon>Bacteria</taxon>
        <taxon>Bacillati</taxon>
        <taxon>Actinomycetota</taxon>
        <taxon>Actinomycetes</taxon>
        <taxon>Micrococcales</taxon>
        <taxon>Microbacteriaceae</taxon>
        <taxon>Herbiconiux</taxon>
    </lineage>
</organism>
<evidence type="ECO:0000256" key="5">
    <source>
        <dbReference type="SAM" id="SignalP"/>
    </source>
</evidence>
<dbReference type="PANTHER" id="PTHR43301">
    <property type="entry name" value="ARABINAN ENDO-1,5-ALPHA-L-ARABINOSIDASE"/>
    <property type="match status" value="1"/>
</dbReference>
<dbReference type="Pfam" id="PF04122">
    <property type="entry name" value="CW_binding_2"/>
    <property type="match status" value="1"/>
</dbReference>